<evidence type="ECO:0000256" key="1">
    <source>
        <dbReference type="SAM" id="MobiDB-lite"/>
    </source>
</evidence>
<feature type="compositionally biased region" description="Basic and acidic residues" evidence="1">
    <location>
        <begin position="852"/>
        <end position="862"/>
    </location>
</feature>
<proteinExistence type="predicted"/>
<dbReference type="GO" id="GO:0045505">
    <property type="term" value="F:dynein intermediate chain binding"/>
    <property type="evidence" value="ECO:0007669"/>
    <property type="project" value="InterPro"/>
</dbReference>
<dbReference type="HOGENOM" id="CLU_283450_0_0_1"/>
<reference evidence="3" key="3">
    <citation type="journal article" date="2013" name="Nucleic Acids Res.">
        <title>The genome of Anopheles darlingi, the main neotropical malaria vector.</title>
        <authorList>
            <person name="Marinotti O."/>
            <person name="Cerqueira G.C."/>
            <person name="de Almeida L.G."/>
            <person name="Ferro M.I."/>
            <person name="Loreto E.L."/>
            <person name="Zaha A."/>
            <person name="Teixeira S.M."/>
            <person name="Wespiser A.R."/>
            <person name="Almeida E Silva A."/>
            <person name="Schlindwein A.D."/>
            <person name="Pacheco A.C."/>
            <person name="Silva A.L."/>
            <person name="Graveley B.R."/>
            <person name="Walenz B.P."/>
            <person name="Lima Bde A."/>
            <person name="Ribeiro C.A."/>
            <person name="Nunes-Silva C.G."/>
            <person name="de Carvalho C.R."/>
            <person name="Soares C.M."/>
            <person name="de Menezes C.B."/>
            <person name="Matiolli C."/>
            <person name="Caffrey D."/>
            <person name="Araujo D.A."/>
            <person name="de Oliveira D.M."/>
            <person name="Golenbock D."/>
            <person name="Grisard E.C."/>
            <person name="Fantinatti-Garboggini F."/>
            <person name="de Carvalho F.M."/>
            <person name="Barcellos F.G."/>
            <person name="Prosdocimi F."/>
            <person name="May G."/>
            <person name="Azevedo Junior G.M."/>
            <person name="Guimaraes G.M."/>
            <person name="Goldman G.H."/>
            <person name="Padilha I.Q."/>
            <person name="Batista Jda S."/>
            <person name="Ferro J.A."/>
            <person name="Ribeiro J.M."/>
            <person name="Fietto J.L."/>
            <person name="Dabbas K.M."/>
            <person name="Cerdeira L."/>
            <person name="Agnez-Lima L.F."/>
            <person name="Brocchi M."/>
            <person name="de Carvalho M.O."/>
            <person name="Teixeira Mde M."/>
            <person name="Diniz Maia Mde M."/>
            <person name="Goldman M.H."/>
            <person name="Cruz Schneider M.P."/>
            <person name="Felipe M.S."/>
            <person name="Hungria M."/>
            <person name="Nicolas M.F."/>
            <person name="Pereira M."/>
            <person name="Montes M.A."/>
            <person name="Cantao M.E."/>
            <person name="Vincentz M."/>
            <person name="Rafael M.S."/>
            <person name="Silverman N."/>
            <person name="Stoco P.H."/>
            <person name="Souza R.C."/>
            <person name="Vicentini R."/>
            <person name="Gazzinelli R.T."/>
            <person name="Neves Rde O."/>
            <person name="Silva R."/>
            <person name="Astolfi-Filho S."/>
            <person name="Maciel T.E."/>
            <person name="Urmenyi T.P."/>
            <person name="Tadei W.P."/>
            <person name="Camargo E.P."/>
            <person name="de Vasconcelos A.T."/>
        </authorList>
    </citation>
    <scope>NUCLEOTIDE SEQUENCE</scope>
</reference>
<feature type="compositionally biased region" description="Basic and acidic residues" evidence="1">
    <location>
        <begin position="131"/>
        <end position="149"/>
    </location>
</feature>
<dbReference type="GO" id="GO:0051959">
    <property type="term" value="F:dynein light intermediate chain binding"/>
    <property type="evidence" value="ECO:0007669"/>
    <property type="project" value="InterPro"/>
</dbReference>
<dbReference type="EMBL" id="ADMH02001601">
    <property type="protein sequence ID" value="ETN61878.1"/>
    <property type="molecule type" value="Genomic_DNA"/>
</dbReference>
<dbReference type="eggNOG" id="KOG3595">
    <property type="taxonomic scope" value="Eukaryota"/>
</dbReference>
<dbReference type="GO" id="GO:0030286">
    <property type="term" value="C:dynein complex"/>
    <property type="evidence" value="ECO:0007669"/>
    <property type="project" value="InterPro"/>
</dbReference>
<reference evidence="3" key="2">
    <citation type="submission" date="2010-05" db="EMBL/GenBank/DDBJ databases">
        <authorList>
            <person name="Almeida L.G."/>
            <person name="Nicolas M.F."/>
            <person name="Souza R.C."/>
            <person name="Vasconcelos A.T.R."/>
        </authorList>
    </citation>
    <scope>NUCLEOTIDE SEQUENCE</scope>
</reference>
<feature type="compositionally biased region" description="Basic and acidic residues" evidence="1">
    <location>
        <begin position="13"/>
        <end position="29"/>
    </location>
</feature>
<organism evidence="3">
    <name type="scientific">Anopheles darlingi</name>
    <name type="common">Mosquito</name>
    <dbReference type="NCBI Taxonomy" id="43151"/>
    <lineage>
        <taxon>Eukaryota</taxon>
        <taxon>Metazoa</taxon>
        <taxon>Ecdysozoa</taxon>
        <taxon>Arthropoda</taxon>
        <taxon>Hexapoda</taxon>
        <taxon>Insecta</taxon>
        <taxon>Pterygota</taxon>
        <taxon>Neoptera</taxon>
        <taxon>Endopterygota</taxon>
        <taxon>Diptera</taxon>
        <taxon>Nematocera</taxon>
        <taxon>Culicoidea</taxon>
        <taxon>Culicidae</taxon>
        <taxon>Anophelinae</taxon>
        <taxon>Anopheles</taxon>
    </lineage>
</organism>
<feature type="compositionally biased region" description="Basic and acidic residues" evidence="1">
    <location>
        <begin position="72"/>
        <end position="82"/>
    </location>
</feature>
<protein>
    <recommendedName>
        <fullName evidence="2">Dynein heavy chain tail domain-containing protein</fullName>
    </recommendedName>
</protein>
<comment type="caution">
    <text evidence="3">The sequence shown here is derived from an EMBL/GenBank/DDBJ whole genome shotgun (WGS) entry which is preliminary data.</text>
</comment>
<dbReference type="InterPro" id="IPR026983">
    <property type="entry name" value="DHC"/>
</dbReference>
<feature type="region of interest" description="Disordered" evidence="1">
    <location>
        <begin position="1"/>
        <end position="45"/>
    </location>
</feature>
<dbReference type="InParanoid" id="W5JEV7"/>
<dbReference type="PANTHER" id="PTHR22878:SF63">
    <property type="entry name" value="DYNEIN AXONEMAL HEAVY CHAIN 10"/>
    <property type="match status" value="1"/>
</dbReference>
<evidence type="ECO:0000313" key="3">
    <source>
        <dbReference type="EMBL" id="ETN61878.1"/>
    </source>
</evidence>
<dbReference type="GO" id="GO:0007018">
    <property type="term" value="P:microtubule-based movement"/>
    <property type="evidence" value="ECO:0007669"/>
    <property type="project" value="InterPro"/>
</dbReference>
<feature type="region of interest" description="Disordered" evidence="1">
    <location>
        <begin position="804"/>
        <end position="874"/>
    </location>
</feature>
<feature type="domain" description="Dynein heavy chain tail" evidence="2">
    <location>
        <begin position="276"/>
        <end position="560"/>
    </location>
</feature>
<dbReference type="Pfam" id="PF08385">
    <property type="entry name" value="DHC_N1"/>
    <property type="match status" value="1"/>
</dbReference>
<dbReference type="PANTHER" id="PTHR22878">
    <property type="entry name" value="DYNEIN HEAVY CHAIN 6, AXONEMAL-LIKE-RELATED"/>
    <property type="match status" value="1"/>
</dbReference>
<dbReference type="InterPro" id="IPR013594">
    <property type="entry name" value="Dynein_heavy_tail"/>
</dbReference>
<dbReference type="VEuPathDB" id="VectorBase:ADAC011162"/>
<name>W5JEV7_ANODA</name>
<feature type="compositionally biased region" description="Polar residues" evidence="1">
    <location>
        <begin position="83"/>
        <end position="108"/>
    </location>
</feature>
<accession>W5JEV7</accession>
<dbReference type="STRING" id="43151.W5JEV7"/>
<feature type="compositionally biased region" description="Basic residues" evidence="1">
    <location>
        <begin position="810"/>
        <end position="827"/>
    </location>
</feature>
<evidence type="ECO:0000259" key="2">
    <source>
        <dbReference type="Pfam" id="PF08385"/>
    </source>
</evidence>
<sequence length="1099" mass="126231">MLERIYKPGVEFQFREPDTHRPKPEKSTNVDEEEQTTRASSRISVGLIDYSRPSDFRMKAIQAKKLTPSVLMREESALEDSSRQSLADTPSSESNLTQTKASDSTTGDSDAKPPVQSPSERWNTLLVGSKVKGEQERDKQLPKQPEESPMKLNLENNLEKFIDTLQWTIDHVECAFGLPTQYNAPHQENITVDEDKFKIKVDLAKTTVDDLTMLQLEEIVEGWSIYIGKVLRESNEKEPVDNTPMAEYNLWVERELLYNSIVEQLKAPFVIQVFDRCATYCASLLQAWKQSYMETRSLIEQSGIGSRWEFDKNVLFREIDHMTRISHDMAHIAKVFLAFENIFDANFKAMITDPEEVDNTLSKVYRLINHIISVDYDIFASSNLANWEATLDYFHKGVEQVEHEAMVTLDRCIPSLRSAELGLELIKNLDRIETRPALAQHLSSKYQNIMKQFLAEVGMVEHEFLKYKNNPPLQRNEPCNVGAIFWVRSLLSFIRKSMTAFREFETSKKHAETSLQRSAFGQYIQLVKAFKDYEQDNFQKFTARGTKTVNSVLKRNILKLEFCETILELEKVKKGPKAKAQDKTAPRRPSALMAGKDKARYTNIATAVRWLVNRPDAQDPQLALAQKLVRAARNTPSQGSSSGMQTPTSGQFKINQAQLMVSAVSQKKIPTWREVIGDSVLIEYKLKFGLNFSYGKILFMDIHGVRHGQQFAEIFFLRGHLYEVETIIQAGLGRFTWQSFNISNYAEKCETLMKSLSSLVSQIGYISNDIKTRIEKLESFAMFELETDQTKGPRVTAAEVVLKAPTQQKDHHHSSHHPHHHASHRQHHQDSRLESVTPTDASAHGAGNAGPRTDEGGPDVEKRQKRPKKVTIKETDDNVKPCRDYFEALVKDRNAKTIKLLQLYDSIGPILIKLESLVLGSFTGDCPAMKYYYNHWEKQVFGCFTRFASKNLEKFMNNLIQNHPLFEVDAILTVPEILMRPGSTDAYSILINSVKDFLLSWHKYRNLWMYEKMSVCEKFLNQNVSLAQLDEKFIYYTQIVNELERHKPFHDIKSIRVNLKPLIKGIVDHAVEWRNTLGNILAERTRQRMIELNEHVQVS</sequence>
<dbReference type="AlphaFoldDB" id="W5JEV7"/>
<dbReference type="OMA" id="YFHKGVE"/>
<reference evidence="3" key="1">
    <citation type="journal article" date="2010" name="BMC Genomics">
        <title>Combination of measures distinguishes pre-miRNAs from other stem-loops in the genome of the newly sequenced Anopheles darlingi.</title>
        <authorList>
            <person name="Mendes N.D."/>
            <person name="Freitas A.T."/>
            <person name="Vasconcelos A.T."/>
            <person name="Sagot M.F."/>
        </authorList>
    </citation>
    <scope>NUCLEOTIDE SEQUENCE</scope>
</reference>
<dbReference type="VEuPathDB" id="VectorBase:ADAR2_003618"/>
<gene>
    <name evidence="3" type="ORF">AND_006452</name>
</gene>
<feature type="region of interest" description="Disordered" evidence="1">
    <location>
        <begin position="64"/>
        <end position="151"/>
    </location>
</feature>